<feature type="transmembrane region" description="Helical" evidence="1">
    <location>
        <begin position="374"/>
        <end position="393"/>
    </location>
</feature>
<keyword evidence="1" id="KW-0812">Transmembrane</keyword>
<sequence>MENQIQSQQNSFFNWLNKSLTVKMAVIGFLILILLIPLVYVQSLIAERAQRQQEVISEINEKWGKEHIISGPFIKIPYIKRTTSNYTDPNSKQVKTSTQYSTSYAYFSPDEINGKTNLDVKTLQRSIYKSAVYEGSIVMNGKLARPDFKTEDIKEEDVQWDKASIVIQTSNLKGIKNNLSVKIGNKNLSLSPKFVQQNESSKDLHSLQSEYFDFRELNSLDFQFKLDLNGSERFSIIPIAKETKLNMKSNWTSPSFVGEYLPKNEDEKVSKDGFDANWDILYYNRPFSQSFFGGLPNLNEYSFGVNLLVPVDEYQKSERSAKYGYLVISFTFLFFFLIQAVNKVNIHPFQYLLIGLALVMFYTLLISISEHSNFLYAYLIAAISVIALISLYTSSVLKKAKFAVFIAASLSALYSFIYVIIQLENYALLAGSIGLFIILGIVMFISRKVEWK</sequence>
<dbReference type="NCBIfam" id="NF008712">
    <property type="entry name" value="PRK11715.1-1"/>
    <property type="match status" value="1"/>
</dbReference>
<dbReference type="PANTHER" id="PTHR30092:SF0">
    <property type="entry name" value="INNER MEMBRANE PROTEIN CRED"/>
    <property type="match status" value="1"/>
</dbReference>
<keyword evidence="3" id="KW-1185">Reference proteome</keyword>
<dbReference type="Pfam" id="PF06123">
    <property type="entry name" value="CreD"/>
    <property type="match status" value="1"/>
</dbReference>
<organism evidence="2 3">
    <name type="scientific">Moheibacter sediminis</name>
    <dbReference type="NCBI Taxonomy" id="1434700"/>
    <lineage>
        <taxon>Bacteria</taxon>
        <taxon>Pseudomonadati</taxon>
        <taxon>Bacteroidota</taxon>
        <taxon>Flavobacteriia</taxon>
        <taxon>Flavobacteriales</taxon>
        <taxon>Weeksellaceae</taxon>
        <taxon>Moheibacter</taxon>
    </lineage>
</organism>
<name>A0A1W1YM88_9FLAO</name>
<feature type="transmembrane region" description="Helical" evidence="1">
    <location>
        <begin position="323"/>
        <end position="342"/>
    </location>
</feature>
<evidence type="ECO:0000256" key="1">
    <source>
        <dbReference type="SAM" id="Phobius"/>
    </source>
</evidence>
<dbReference type="GO" id="GO:0005886">
    <property type="term" value="C:plasma membrane"/>
    <property type="evidence" value="ECO:0007669"/>
    <property type="project" value="TreeGrafter"/>
</dbReference>
<protein>
    <submittedName>
        <fullName evidence="2">Inner membrane protein</fullName>
    </submittedName>
</protein>
<dbReference type="EMBL" id="FWXS01000001">
    <property type="protein sequence ID" value="SMC37242.1"/>
    <property type="molecule type" value="Genomic_DNA"/>
</dbReference>
<evidence type="ECO:0000313" key="3">
    <source>
        <dbReference type="Proteomes" id="UP000192393"/>
    </source>
</evidence>
<dbReference type="STRING" id="1434700.SAMN06296427_101545"/>
<dbReference type="InterPro" id="IPR010364">
    <property type="entry name" value="Uncharacterised_IM_CreD"/>
</dbReference>
<evidence type="ECO:0000313" key="2">
    <source>
        <dbReference type="EMBL" id="SMC37242.1"/>
    </source>
</evidence>
<keyword evidence="1" id="KW-1133">Transmembrane helix</keyword>
<dbReference type="OrthoDB" id="9791851at2"/>
<accession>A0A1W1YM88</accession>
<keyword evidence="1" id="KW-0472">Membrane</keyword>
<dbReference type="Proteomes" id="UP000192393">
    <property type="component" value="Unassembled WGS sequence"/>
</dbReference>
<proteinExistence type="predicted"/>
<feature type="transmembrane region" description="Helical" evidence="1">
    <location>
        <begin position="427"/>
        <end position="446"/>
    </location>
</feature>
<gene>
    <name evidence="2" type="ORF">SAMN06296427_101545</name>
</gene>
<feature type="transmembrane region" description="Helical" evidence="1">
    <location>
        <begin position="349"/>
        <end position="368"/>
    </location>
</feature>
<dbReference type="PIRSF" id="PIRSF004548">
    <property type="entry name" value="CreD"/>
    <property type="match status" value="1"/>
</dbReference>
<reference evidence="2 3" key="1">
    <citation type="submission" date="2017-04" db="EMBL/GenBank/DDBJ databases">
        <authorList>
            <person name="Afonso C.L."/>
            <person name="Miller P.J."/>
            <person name="Scott M.A."/>
            <person name="Spackman E."/>
            <person name="Goraichik I."/>
            <person name="Dimitrov K.M."/>
            <person name="Suarez D.L."/>
            <person name="Swayne D.E."/>
        </authorList>
    </citation>
    <scope>NUCLEOTIDE SEQUENCE [LARGE SCALE GENOMIC DNA]</scope>
    <source>
        <strain evidence="2 3">CGMCC 1.12708</strain>
    </source>
</reference>
<dbReference type="RefSeq" id="WP_084015877.1">
    <property type="nucleotide sequence ID" value="NZ_FWXS01000001.1"/>
</dbReference>
<feature type="transmembrane region" description="Helical" evidence="1">
    <location>
        <begin position="402"/>
        <end position="421"/>
    </location>
</feature>
<feature type="transmembrane region" description="Helical" evidence="1">
    <location>
        <begin position="20"/>
        <end position="41"/>
    </location>
</feature>
<dbReference type="PANTHER" id="PTHR30092">
    <property type="entry name" value="INNER MEMBRANE PROTEIN CRED"/>
    <property type="match status" value="1"/>
</dbReference>
<dbReference type="AlphaFoldDB" id="A0A1W1YM88"/>